<evidence type="ECO:0000256" key="3">
    <source>
        <dbReference type="PROSITE-ProRule" id="PRU00169"/>
    </source>
</evidence>
<dbReference type="Pfam" id="PF00196">
    <property type="entry name" value="GerE"/>
    <property type="match status" value="1"/>
</dbReference>
<keyword evidence="1 3" id="KW-0597">Phosphoprotein</keyword>
<dbReference type="CDD" id="cd17535">
    <property type="entry name" value="REC_NarL-like"/>
    <property type="match status" value="1"/>
</dbReference>
<feature type="domain" description="Response regulatory" evidence="5">
    <location>
        <begin position="10"/>
        <end position="127"/>
    </location>
</feature>
<accession>A0ABU1ATA8</accession>
<reference evidence="6 7" key="1">
    <citation type="submission" date="2023-04" db="EMBL/GenBank/DDBJ databases">
        <title>A novel bacteria isolated from coastal sediment.</title>
        <authorList>
            <person name="Liu X.-J."/>
            <person name="Du Z.-J."/>
        </authorList>
    </citation>
    <scope>NUCLEOTIDE SEQUENCE [LARGE SCALE GENOMIC DNA]</scope>
    <source>
        <strain evidence="6 7">SDUM461003</strain>
    </source>
</reference>
<evidence type="ECO:0000259" key="4">
    <source>
        <dbReference type="PROSITE" id="PS50043"/>
    </source>
</evidence>
<comment type="caution">
    <text evidence="6">The sequence shown here is derived from an EMBL/GenBank/DDBJ whole genome shotgun (WGS) entry which is preliminary data.</text>
</comment>
<keyword evidence="7" id="KW-1185">Reference proteome</keyword>
<dbReference type="InterPro" id="IPR000792">
    <property type="entry name" value="Tscrpt_reg_LuxR_C"/>
</dbReference>
<evidence type="ECO:0000313" key="7">
    <source>
        <dbReference type="Proteomes" id="UP001225316"/>
    </source>
</evidence>
<organism evidence="6 7">
    <name type="scientific">Thalassobacterium maritimum</name>
    <dbReference type="NCBI Taxonomy" id="3041265"/>
    <lineage>
        <taxon>Bacteria</taxon>
        <taxon>Pseudomonadati</taxon>
        <taxon>Verrucomicrobiota</taxon>
        <taxon>Opitutia</taxon>
        <taxon>Puniceicoccales</taxon>
        <taxon>Coraliomargaritaceae</taxon>
        <taxon>Thalassobacterium</taxon>
    </lineage>
</organism>
<dbReference type="Gene3D" id="3.40.50.2300">
    <property type="match status" value="1"/>
</dbReference>
<dbReference type="InterPro" id="IPR001789">
    <property type="entry name" value="Sig_transdc_resp-reg_receiver"/>
</dbReference>
<feature type="domain" description="HTH luxR-type" evidence="4">
    <location>
        <begin position="150"/>
        <end position="215"/>
    </location>
</feature>
<dbReference type="SUPFAM" id="SSF46894">
    <property type="entry name" value="C-terminal effector domain of the bipartite response regulators"/>
    <property type="match status" value="1"/>
</dbReference>
<dbReference type="RefSeq" id="WP_308949530.1">
    <property type="nucleotide sequence ID" value="NZ_JARXHW010000013.1"/>
</dbReference>
<dbReference type="InterPro" id="IPR011006">
    <property type="entry name" value="CheY-like_superfamily"/>
</dbReference>
<evidence type="ECO:0000259" key="5">
    <source>
        <dbReference type="PROSITE" id="PS50110"/>
    </source>
</evidence>
<dbReference type="InterPro" id="IPR016032">
    <property type="entry name" value="Sig_transdc_resp-reg_C-effctor"/>
</dbReference>
<dbReference type="Proteomes" id="UP001225316">
    <property type="component" value="Unassembled WGS sequence"/>
</dbReference>
<evidence type="ECO:0000313" key="6">
    <source>
        <dbReference type="EMBL" id="MDQ8207394.1"/>
    </source>
</evidence>
<dbReference type="PRINTS" id="PR00038">
    <property type="entry name" value="HTHLUXR"/>
</dbReference>
<dbReference type="EMBL" id="JARXHW010000013">
    <property type="protein sequence ID" value="MDQ8207394.1"/>
    <property type="molecule type" value="Genomic_DNA"/>
</dbReference>
<dbReference type="CDD" id="cd06170">
    <property type="entry name" value="LuxR_C_like"/>
    <property type="match status" value="1"/>
</dbReference>
<proteinExistence type="predicted"/>
<dbReference type="Pfam" id="PF00072">
    <property type="entry name" value="Response_reg"/>
    <property type="match status" value="1"/>
</dbReference>
<dbReference type="InterPro" id="IPR058245">
    <property type="entry name" value="NreC/VraR/RcsB-like_REC"/>
</dbReference>
<dbReference type="SMART" id="SM00421">
    <property type="entry name" value="HTH_LUXR"/>
    <property type="match status" value="1"/>
</dbReference>
<dbReference type="SUPFAM" id="SSF52172">
    <property type="entry name" value="CheY-like"/>
    <property type="match status" value="1"/>
</dbReference>
<evidence type="ECO:0000256" key="1">
    <source>
        <dbReference type="ARBA" id="ARBA00022553"/>
    </source>
</evidence>
<dbReference type="PANTHER" id="PTHR43214:SF43">
    <property type="entry name" value="TWO-COMPONENT RESPONSE REGULATOR"/>
    <property type="match status" value="1"/>
</dbReference>
<dbReference type="PROSITE" id="PS50043">
    <property type="entry name" value="HTH_LUXR_2"/>
    <property type="match status" value="1"/>
</dbReference>
<keyword evidence="2" id="KW-0238">DNA-binding</keyword>
<feature type="modified residue" description="4-aspartylphosphate" evidence="3">
    <location>
        <position position="62"/>
    </location>
</feature>
<dbReference type="PANTHER" id="PTHR43214">
    <property type="entry name" value="TWO-COMPONENT RESPONSE REGULATOR"/>
    <property type="match status" value="1"/>
</dbReference>
<sequence>MATQPSLPINVCIIEDHADFRNTLRTAIDRTPTLSCFSAFSNAEDAFEHLSQSSSPDIIVLDLGLPGIDGIEAIPRLKELAPEAKVLILTVFENKTRVFQALGAGASGYLMKASGIKSIIQGIEDAHNGIAPLSADIAQMVFATFSAFKPQTNEAEISEREVEVLRKLADGSTRIEIADQLNISRHTIDSHVRNIYRKLHVHNVSGAITKAAAMHII</sequence>
<dbReference type="PROSITE" id="PS50110">
    <property type="entry name" value="RESPONSE_REGULATORY"/>
    <property type="match status" value="1"/>
</dbReference>
<evidence type="ECO:0000256" key="2">
    <source>
        <dbReference type="ARBA" id="ARBA00023125"/>
    </source>
</evidence>
<protein>
    <submittedName>
        <fullName evidence="6">Response regulator transcription factor</fullName>
    </submittedName>
</protein>
<gene>
    <name evidence="6" type="ORF">QEH52_07735</name>
</gene>
<name>A0ABU1ATA8_9BACT</name>
<dbReference type="SMART" id="SM00448">
    <property type="entry name" value="REC"/>
    <property type="match status" value="1"/>
</dbReference>
<dbReference type="InterPro" id="IPR039420">
    <property type="entry name" value="WalR-like"/>
</dbReference>